<dbReference type="Pfam" id="PF00975">
    <property type="entry name" value="Thioesterase"/>
    <property type="match status" value="1"/>
</dbReference>
<dbReference type="AlphaFoldDB" id="A0A840IP66"/>
<reference evidence="3 4" key="1">
    <citation type="submission" date="2020-08" db="EMBL/GenBank/DDBJ databases">
        <title>Sequencing the genomes of 1000 actinobacteria strains.</title>
        <authorList>
            <person name="Klenk H.-P."/>
        </authorList>
    </citation>
    <scope>NUCLEOTIDE SEQUENCE [LARGE SCALE GENOMIC DNA]</scope>
    <source>
        <strain evidence="3 4">DSM 45859</strain>
    </source>
</reference>
<proteinExistence type="inferred from homology"/>
<sequence>MTMETGEPFGPLLWRYGSGNPERTFVLAPYAGGSSFGFAEWVPPLVGPDEAALVLRYPEPRSGEDSALAAFAAEAAEAVAEAATGPLVLLGHSMGALVAYEMAVRLGRRSRSPLLLVVSASRPPGQPAITEAEVLGRTGEQWRAEVLAQGIVDEEMLDSPRVLDFVVSRLRANCLLAARYRPSAERVSCPLLAIGGDADALAPPELLARWAAHTSRDFLSKTYSGGHFYYRDQLPSVCREVLAAAGSGAARRTERPS</sequence>
<comment type="similarity">
    <text evidence="1">Belongs to the thioesterase family.</text>
</comment>
<evidence type="ECO:0000313" key="3">
    <source>
        <dbReference type="EMBL" id="MBB4683740.1"/>
    </source>
</evidence>
<dbReference type="PANTHER" id="PTHR11487">
    <property type="entry name" value="THIOESTERASE"/>
    <property type="match status" value="1"/>
</dbReference>
<dbReference type="SUPFAM" id="SSF53474">
    <property type="entry name" value="alpha/beta-Hydrolases"/>
    <property type="match status" value="1"/>
</dbReference>
<protein>
    <submittedName>
        <fullName evidence="3">Surfactin synthase thioesterase subunit</fullName>
    </submittedName>
</protein>
<gene>
    <name evidence="3" type="ORF">BJY18_001225</name>
</gene>
<dbReference type="InterPro" id="IPR001031">
    <property type="entry name" value="Thioesterase"/>
</dbReference>
<accession>A0A840IP66</accession>
<evidence type="ECO:0000313" key="4">
    <source>
        <dbReference type="Proteomes" id="UP000581769"/>
    </source>
</evidence>
<dbReference type="EMBL" id="JACHMG010000001">
    <property type="protein sequence ID" value="MBB4683740.1"/>
    <property type="molecule type" value="Genomic_DNA"/>
</dbReference>
<evidence type="ECO:0000259" key="2">
    <source>
        <dbReference type="Pfam" id="PF00975"/>
    </source>
</evidence>
<dbReference type="InterPro" id="IPR029058">
    <property type="entry name" value="AB_hydrolase_fold"/>
</dbReference>
<comment type="caution">
    <text evidence="3">The sequence shown here is derived from an EMBL/GenBank/DDBJ whole genome shotgun (WGS) entry which is preliminary data.</text>
</comment>
<name>A0A840IP66_9PSEU</name>
<dbReference type="Proteomes" id="UP000581769">
    <property type="component" value="Unassembled WGS sequence"/>
</dbReference>
<dbReference type="InterPro" id="IPR012223">
    <property type="entry name" value="TEII"/>
</dbReference>
<dbReference type="GO" id="GO:0008610">
    <property type="term" value="P:lipid biosynthetic process"/>
    <property type="evidence" value="ECO:0007669"/>
    <property type="project" value="TreeGrafter"/>
</dbReference>
<organism evidence="3 4">
    <name type="scientific">Amycolatopsis jiangsuensis</name>
    <dbReference type="NCBI Taxonomy" id="1181879"/>
    <lineage>
        <taxon>Bacteria</taxon>
        <taxon>Bacillati</taxon>
        <taxon>Actinomycetota</taxon>
        <taxon>Actinomycetes</taxon>
        <taxon>Pseudonocardiales</taxon>
        <taxon>Pseudonocardiaceae</taxon>
        <taxon>Amycolatopsis</taxon>
    </lineage>
</organism>
<dbReference type="PANTHER" id="PTHR11487:SF0">
    <property type="entry name" value="S-ACYL FATTY ACID SYNTHASE THIOESTERASE, MEDIUM CHAIN"/>
    <property type="match status" value="1"/>
</dbReference>
<feature type="domain" description="Thioesterase" evidence="2">
    <location>
        <begin position="25"/>
        <end position="241"/>
    </location>
</feature>
<keyword evidence="4" id="KW-1185">Reference proteome</keyword>
<dbReference type="Gene3D" id="3.40.50.1820">
    <property type="entry name" value="alpha/beta hydrolase"/>
    <property type="match status" value="1"/>
</dbReference>
<evidence type="ECO:0000256" key="1">
    <source>
        <dbReference type="ARBA" id="ARBA00007169"/>
    </source>
</evidence>